<gene>
    <name evidence="5" type="primary">ybgF</name>
    <name evidence="2" type="synonym">cpoB</name>
    <name evidence="5" type="ORF">SMD27_11020</name>
</gene>
<name>A0ABU5EAJ7_9PROT</name>
<dbReference type="SUPFAM" id="SSF48452">
    <property type="entry name" value="TPR-like"/>
    <property type="match status" value="1"/>
</dbReference>
<feature type="region of interest" description="Disordered" evidence="3">
    <location>
        <begin position="96"/>
        <end position="169"/>
    </location>
</feature>
<dbReference type="RefSeq" id="WP_320508415.1">
    <property type="nucleotide sequence ID" value="NZ_JAXCLW010000002.1"/>
</dbReference>
<dbReference type="Pfam" id="PF13525">
    <property type="entry name" value="YfiO"/>
    <property type="match status" value="1"/>
</dbReference>
<evidence type="ECO:0000313" key="5">
    <source>
        <dbReference type="EMBL" id="MDY0883377.1"/>
    </source>
</evidence>
<dbReference type="Gene3D" id="1.25.40.10">
    <property type="entry name" value="Tetratricopeptide repeat domain"/>
    <property type="match status" value="1"/>
</dbReference>
<feature type="domain" description="Outer membrane lipoprotein BamD-like" evidence="4">
    <location>
        <begin position="208"/>
        <end position="287"/>
    </location>
</feature>
<evidence type="ECO:0000256" key="1">
    <source>
        <dbReference type="ARBA" id="ARBA00022729"/>
    </source>
</evidence>
<dbReference type="InterPro" id="IPR034706">
    <property type="entry name" value="CpoB"/>
</dbReference>
<reference evidence="5 6" key="1">
    <citation type="journal article" date="2016" name="Antonie Van Leeuwenhoek">
        <title>Dongia soli sp. nov., isolated from soil from Dokdo, Korea.</title>
        <authorList>
            <person name="Kim D.U."/>
            <person name="Lee H."/>
            <person name="Kim H."/>
            <person name="Kim S.G."/>
            <person name="Ka J.O."/>
        </authorList>
    </citation>
    <scope>NUCLEOTIDE SEQUENCE [LARGE SCALE GENOMIC DNA]</scope>
    <source>
        <strain evidence="5 6">D78</strain>
    </source>
</reference>
<organism evidence="5 6">
    <name type="scientific">Dongia soli</name>
    <dbReference type="NCBI Taxonomy" id="600628"/>
    <lineage>
        <taxon>Bacteria</taxon>
        <taxon>Pseudomonadati</taxon>
        <taxon>Pseudomonadota</taxon>
        <taxon>Alphaproteobacteria</taxon>
        <taxon>Rhodospirillales</taxon>
        <taxon>Dongiaceae</taxon>
        <taxon>Dongia</taxon>
    </lineage>
</organism>
<dbReference type="Gene3D" id="1.20.5.340">
    <property type="match status" value="1"/>
</dbReference>
<proteinExistence type="inferred from homology"/>
<feature type="compositionally biased region" description="Polar residues" evidence="3">
    <location>
        <begin position="110"/>
        <end position="145"/>
    </location>
</feature>
<evidence type="ECO:0000256" key="2">
    <source>
        <dbReference type="HAMAP-Rule" id="MF_02066"/>
    </source>
</evidence>
<keyword evidence="2" id="KW-0175">Coiled coil</keyword>
<evidence type="ECO:0000313" key="6">
    <source>
        <dbReference type="Proteomes" id="UP001279642"/>
    </source>
</evidence>
<dbReference type="EMBL" id="JAXCLW010000002">
    <property type="protein sequence ID" value="MDY0883377.1"/>
    <property type="molecule type" value="Genomic_DNA"/>
</dbReference>
<comment type="similarity">
    <text evidence="2">Belongs to the CpoB family.</text>
</comment>
<keyword evidence="6" id="KW-1185">Reference proteome</keyword>
<comment type="subcellular location">
    <subcellularLocation>
        <location evidence="2">Periplasm</location>
    </subcellularLocation>
</comment>
<feature type="coiled-coil region" evidence="2">
    <location>
        <begin position="25"/>
        <end position="88"/>
    </location>
</feature>
<dbReference type="Proteomes" id="UP001279642">
    <property type="component" value="Unassembled WGS sequence"/>
</dbReference>
<protein>
    <recommendedName>
        <fullName evidence="2">Cell division coordinator CpoB</fullName>
    </recommendedName>
</protein>
<dbReference type="NCBIfam" id="TIGR02795">
    <property type="entry name" value="tol_pal_ybgF"/>
    <property type="match status" value="1"/>
</dbReference>
<evidence type="ECO:0000256" key="3">
    <source>
        <dbReference type="SAM" id="MobiDB-lite"/>
    </source>
</evidence>
<keyword evidence="2" id="KW-0574">Periplasm</keyword>
<feature type="region of interest" description="Disordered" evidence="3">
    <location>
        <begin position="185"/>
        <end position="205"/>
    </location>
</feature>
<evidence type="ECO:0000259" key="4">
    <source>
        <dbReference type="Pfam" id="PF13525"/>
    </source>
</evidence>
<keyword evidence="2" id="KW-0131">Cell cycle</keyword>
<dbReference type="InterPro" id="IPR011990">
    <property type="entry name" value="TPR-like_helical_dom_sf"/>
</dbReference>
<dbReference type="HAMAP" id="MF_02066">
    <property type="entry name" value="CpoB"/>
    <property type="match status" value="1"/>
</dbReference>
<dbReference type="InterPro" id="IPR014162">
    <property type="entry name" value="CpoB_C"/>
</dbReference>
<dbReference type="InterPro" id="IPR039565">
    <property type="entry name" value="BamD-like"/>
</dbReference>
<comment type="function">
    <text evidence="2">Mediates coordination of peptidoglycan synthesis and outer membrane constriction during cell division.</text>
</comment>
<keyword evidence="1 2" id="KW-0732">Signal</keyword>
<keyword evidence="2" id="KW-0132">Cell division</keyword>
<accession>A0ABU5EAJ7</accession>
<feature type="compositionally biased region" description="Low complexity" evidence="3">
    <location>
        <begin position="185"/>
        <end position="201"/>
    </location>
</feature>
<comment type="caution">
    <text evidence="5">The sequence shown here is derived from an EMBL/GenBank/DDBJ whole genome shotgun (WGS) entry which is preliminary data.</text>
</comment>
<sequence length="333" mass="34612">MLSAVLGACLFGGVLLPQSVRADEVDDLRAEVAQLRQQLQGMQGGVAANQEVRLQQMQQQMATLEGQVEQTQLKLNDLSDKLDRAQKDNEFRLNALEGGQGGAGAIRPAANNQPATPDMSGPNSGATRSNQAAGGGNAPNQSAGDQPSAPPSEPRVLGTLSKNTTLPQAPAGAAEAAAAAAGGTAAANAGSGNAGANTGGNIVLPGETPREQYEYATGLLQKGQYAEAEVALKTFVQEHPNDALTGNAQYWIGETYYARKDFKNASVAFAEGYQKYPNSPKAADNLLKLGMSLGLSGQNQNACVALKQLDKKFPDASGAIKDRASRAKQRFGC</sequence>